<sequence>MKHSFILALLICMFIVLLLGLYLGLRSLSAVQSDVQDVKISLELAGVGKPLGRLVSEGASSTLPSSTPSLSESRDSALIQTAIIFSAQSSPLLQPQSNVAIIVEGVSKNADGEVTVSIKAFTSEATSYTALFPRDLFELVDLVSANQKPLKVIGSFDSIPPRSVTQGTLLFKVPLTAQTFILQVGAEDNPKYYEFNFGTRSYRETTLG</sequence>
<name>A0A1F6BV32_9BACT</name>
<proteinExistence type="predicted"/>
<dbReference type="Proteomes" id="UP000176996">
    <property type="component" value="Unassembled WGS sequence"/>
</dbReference>
<dbReference type="EMBL" id="MFKK01000018">
    <property type="protein sequence ID" value="OGG40806.1"/>
    <property type="molecule type" value="Genomic_DNA"/>
</dbReference>
<evidence type="ECO:0000313" key="2">
    <source>
        <dbReference type="Proteomes" id="UP000176996"/>
    </source>
</evidence>
<dbReference type="STRING" id="1798471.A3A21_01070"/>
<protein>
    <submittedName>
        <fullName evidence="1">Uncharacterized protein</fullName>
    </submittedName>
</protein>
<evidence type="ECO:0000313" key="1">
    <source>
        <dbReference type="EMBL" id="OGG40806.1"/>
    </source>
</evidence>
<gene>
    <name evidence="1" type="ORF">A3A21_01070</name>
</gene>
<reference evidence="1 2" key="1">
    <citation type="journal article" date="2016" name="Nat. Commun.">
        <title>Thousands of microbial genomes shed light on interconnected biogeochemical processes in an aquifer system.</title>
        <authorList>
            <person name="Anantharaman K."/>
            <person name="Brown C.T."/>
            <person name="Hug L.A."/>
            <person name="Sharon I."/>
            <person name="Castelle C.J."/>
            <person name="Probst A.J."/>
            <person name="Thomas B.C."/>
            <person name="Singh A."/>
            <person name="Wilkins M.J."/>
            <person name="Karaoz U."/>
            <person name="Brodie E.L."/>
            <person name="Williams K.H."/>
            <person name="Hubbard S.S."/>
            <person name="Banfield J.F."/>
        </authorList>
    </citation>
    <scope>NUCLEOTIDE SEQUENCE [LARGE SCALE GENOMIC DNA]</scope>
</reference>
<dbReference type="AlphaFoldDB" id="A0A1F6BV32"/>
<accession>A0A1F6BV32</accession>
<comment type="caution">
    <text evidence="1">The sequence shown here is derived from an EMBL/GenBank/DDBJ whole genome shotgun (WGS) entry which is preliminary data.</text>
</comment>
<organism evidence="1 2">
    <name type="scientific">Candidatus Jorgensenbacteria bacterium RIFCSPLOWO2_01_FULL_45_25b</name>
    <dbReference type="NCBI Taxonomy" id="1798471"/>
    <lineage>
        <taxon>Bacteria</taxon>
        <taxon>Candidatus Joergenseniibacteriota</taxon>
    </lineage>
</organism>